<dbReference type="RefSeq" id="WP_033083446.1">
    <property type="nucleotide sequence ID" value="NZ_JQEC01000045.1"/>
</dbReference>
<sequence>MFEIKHLKTLTTLANTGNIRKAAEQLFSSQSALSHQIKDLEQRLNTPLFIRNTSPLEFTEAGRLLLNLGEDILPKIRATNSALKSPYLTTSSLKIAIACHACFQWLLPVTSHFSQQNSDVELEFIDESFEVNKLKSNNEQPVDILFTDEKLSEENIIYQEIGQFEVMAVLSAKTLTDTLANTTSTNTTQANKEPYYQEKNNSVPYLLPEHFKQFTLLTYPLPPEQLDIFKLFLTPAKCKPSKIKKVTSSHVMLQMVSANMGVATLPDWLVTSTTKQSLFHCKRLGEKGIHKKLYARYDKNSSQIDMIEKLLPEAIKEFANLYTDLS</sequence>
<comment type="similarity">
    <text evidence="1">Belongs to the LysR transcriptional regulatory family.</text>
</comment>
<dbReference type="Gene3D" id="1.10.10.10">
    <property type="entry name" value="Winged helix-like DNA-binding domain superfamily/Winged helix DNA-binding domain"/>
    <property type="match status" value="1"/>
</dbReference>
<feature type="domain" description="HTH lysR-type" evidence="5">
    <location>
        <begin position="2"/>
        <end position="59"/>
    </location>
</feature>
<reference evidence="6 7" key="1">
    <citation type="submission" date="2014-08" db="EMBL/GenBank/DDBJ databases">
        <title>Genomic and Phenotypic Diversity of Colwellia psychrerythraea strains from Disparate Marine Basins.</title>
        <authorList>
            <person name="Techtmann S.M."/>
            <person name="Stelling S.C."/>
            <person name="Utturkar S.M."/>
            <person name="Alshibli N."/>
            <person name="Harris A."/>
            <person name="Brown S.D."/>
            <person name="Hazen T.C."/>
        </authorList>
    </citation>
    <scope>NUCLEOTIDE SEQUENCE [LARGE SCALE GENOMIC DNA]</scope>
    <source>
        <strain evidence="6 7">GAB14E</strain>
    </source>
</reference>
<dbReference type="GO" id="GO:0000976">
    <property type="term" value="F:transcription cis-regulatory region binding"/>
    <property type="evidence" value="ECO:0007669"/>
    <property type="project" value="TreeGrafter"/>
</dbReference>
<dbReference type="PATRIC" id="fig|28229.3.peg.3469"/>
<dbReference type="PROSITE" id="PS50931">
    <property type="entry name" value="HTH_LYSR"/>
    <property type="match status" value="1"/>
</dbReference>
<dbReference type="InterPro" id="IPR005119">
    <property type="entry name" value="LysR_subst-bd"/>
</dbReference>
<keyword evidence="3" id="KW-0238">DNA-binding</keyword>
<comment type="caution">
    <text evidence="6">The sequence shown here is derived from an EMBL/GenBank/DDBJ whole genome shotgun (WGS) entry which is preliminary data.</text>
</comment>
<evidence type="ECO:0000256" key="1">
    <source>
        <dbReference type="ARBA" id="ARBA00009437"/>
    </source>
</evidence>
<evidence type="ECO:0000313" key="7">
    <source>
        <dbReference type="Proteomes" id="UP000029868"/>
    </source>
</evidence>
<dbReference type="Gene3D" id="3.40.190.10">
    <property type="entry name" value="Periplasmic binding protein-like II"/>
    <property type="match status" value="2"/>
</dbReference>
<evidence type="ECO:0000256" key="2">
    <source>
        <dbReference type="ARBA" id="ARBA00023015"/>
    </source>
</evidence>
<dbReference type="OrthoDB" id="155872at2"/>
<evidence type="ECO:0000256" key="4">
    <source>
        <dbReference type="ARBA" id="ARBA00023163"/>
    </source>
</evidence>
<evidence type="ECO:0000259" key="5">
    <source>
        <dbReference type="PROSITE" id="PS50931"/>
    </source>
</evidence>
<keyword evidence="4" id="KW-0804">Transcription</keyword>
<dbReference type="EMBL" id="JQEC01000045">
    <property type="protein sequence ID" value="KGJ90744.1"/>
    <property type="molecule type" value="Genomic_DNA"/>
</dbReference>
<gene>
    <name evidence="6" type="ORF">GAB14E_3550</name>
</gene>
<evidence type="ECO:0000256" key="3">
    <source>
        <dbReference type="ARBA" id="ARBA00023125"/>
    </source>
</evidence>
<accession>A0A099KIU5</accession>
<dbReference type="SUPFAM" id="SSF46785">
    <property type="entry name" value="Winged helix' DNA-binding domain"/>
    <property type="match status" value="1"/>
</dbReference>
<organism evidence="6 7">
    <name type="scientific">Colwellia psychrerythraea</name>
    <name type="common">Vibrio psychroerythus</name>
    <dbReference type="NCBI Taxonomy" id="28229"/>
    <lineage>
        <taxon>Bacteria</taxon>
        <taxon>Pseudomonadati</taxon>
        <taxon>Pseudomonadota</taxon>
        <taxon>Gammaproteobacteria</taxon>
        <taxon>Alteromonadales</taxon>
        <taxon>Colwelliaceae</taxon>
        <taxon>Colwellia</taxon>
    </lineage>
</organism>
<dbReference type="AlphaFoldDB" id="A0A099KIU5"/>
<dbReference type="SUPFAM" id="SSF53850">
    <property type="entry name" value="Periplasmic binding protein-like II"/>
    <property type="match status" value="1"/>
</dbReference>
<keyword evidence="2" id="KW-0805">Transcription regulation</keyword>
<dbReference type="GO" id="GO:0003700">
    <property type="term" value="F:DNA-binding transcription factor activity"/>
    <property type="evidence" value="ECO:0007669"/>
    <property type="project" value="InterPro"/>
</dbReference>
<dbReference type="FunFam" id="1.10.10.10:FF:000001">
    <property type="entry name" value="LysR family transcriptional regulator"/>
    <property type="match status" value="1"/>
</dbReference>
<dbReference type="Pfam" id="PF00126">
    <property type="entry name" value="HTH_1"/>
    <property type="match status" value="1"/>
</dbReference>
<proteinExistence type="inferred from homology"/>
<evidence type="ECO:0000313" key="6">
    <source>
        <dbReference type="EMBL" id="KGJ90744.1"/>
    </source>
</evidence>
<dbReference type="Pfam" id="PF03466">
    <property type="entry name" value="LysR_substrate"/>
    <property type="match status" value="1"/>
</dbReference>
<name>A0A099KIU5_COLPS</name>
<dbReference type="PANTHER" id="PTHR30126">
    <property type="entry name" value="HTH-TYPE TRANSCRIPTIONAL REGULATOR"/>
    <property type="match status" value="1"/>
</dbReference>
<dbReference type="InterPro" id="IPR000847">
    <property type="entry name" value="LysR_HTH_N"/>
</dbReference>
<dbReference type="PANTHER" id="PTHR30126:SF25">
    <property type="entry name" value="HTH-TYPE TRANSCRIPTIONAL REGULATOR METR"/>
    <property type="match status" value="1"/>
</dbReference>
<dbReference type="PRINTS" id="PR00039">
    <property type="entry name" value="HTHLYSR"/>
</dbReference>
<dbReference type="InterPro" id="IPR036390">
    <property type="entry name" value="WH_DNA-bd_sf"/>
</dbReference>
<dbReference type="InterPro" id="IPR036388">
    <property type="entry name" value="WH-like_DNA-bd_sf"/>
</dbReference>
<dbReference type="Proteomes" id="UP000029868">
    <property type="component" value="Unassembled WGS sequence"/>
</dbReference>
<protein>
    <submittedName>
        <fullName evidence="6">Transcriptional regulator, LysR family</fullName>
    </submittedName>
</protein>